<evidence type="ECO:0000256" key="10">
    <source>
        <dbReference type="RuleBase" id="RU079119"/>
    </source>
</evidence>
<evidence type="ECO:0000256" key="6">
    <source>
        <dbReference type="ARBA" id="ARBA00023139"/>
    </source>
</evidence>
<dbReference type="Pfam" id="PF01529">
    <property type="entry name" value="DHHC"/>
    <property type="match status" value="1"/>
</dbReference>
<evidence type="ECO:0000256" key="2">
    <source>
        <dbReference type="ARBA" id="ARBA00022679"/>
    </source>
</evidence>
<keyword evidence="6" id="KW-0564">Palmitate</keyword>
<dbReference type="InterPro" id="IPR039859">
    <property type="entry name" value="PFA4/ZDH16/20/ERF2-like"/>
</dbReference>
<evidence type="ECO:0000259" key="11">
    <source>
        <dbReference type="Pfam" id="PF01529"/>
    </source>
</evidence>
<evidence type="ECO:0000256" key="1">
    <source>
        <dbReference type="ARBA" id="ARBA00004141"/>
    </source>
</evidence>
<dbReference type="EMBL" id="LMYN01000086">
    <property type="protein sequence ID" value="KSA00491.1"/>
    <property type="molecule type" value="Genomic_DNA"/>
</dbReference>
<accession>A0A0V1PW60</accession>
<sequence>MSIESFCCTLATLFPKVFCTSVLTWSVYALIVHGCYNTLMTTQGTSIFAVAIGLTGFILYVLCLYTYFKVLSAGPGSPSDFEELRIRNILLLSKPKYNSANPYDTNDNMNTSASLLANAEGVDDTTSVETEQPPSEYMTLHMLKNNKSSYRYCTKCSVWKPDRCHHCSTCNRCILRMDHHCPWFATCVGFYNHKFFAQFLIYVTAYSGFDFLVSISILWKFFAEEKYNDLYLSLNLVFLFVLSLAFFITVGGFLAFLLYLVFRNKTTIEFQENRYNFKNDRNGKSFQYEFDGSGKKKKLGNIFDLGCGRNWKSIMGPRWYYWLLPITVTNKSIDARLENGINFEIDHDVYDRWCYNAQLQDQLNQQLADYKNRIRMEREAA</sequence>
<keyword evidence="5 10" id="KW-0472">Membrane</keyword>
<evidence type="ECO:0000313" key="13">
    <source>
        <dbReference type="Proteomes" id="UP000054251"/>
    </source>
</evidence>
<dbReference type="GeneID" id="26840777"/>
<protein>
    <recommendedName>
        <fullName evidence="10">Palmitoyltransferase</fullName>
        <ecNumber evidence="10">2.3.1.225</ecNumber>
    </recommendedName>
</protein>
<keyword evidence="8 10" id="KW-0012">Acyltransferase</keyword>
<evidence type="ECO:0000256" key="3">
    <source>
        <dbReference type="ARBA" id="ARBA00022692"/>
    </source>
</evidence>
<keyword evidence="2 10" id="KW-0808">Transferase</keyword>
<evidence type="ECO:0000256" key="8">
    <source>
        <dbReference type="ARBA" id="ARBA00023315"/>
    </source>
</evidence>
<evidence type="ECO:0000313" key="12">
    <source>
        <dbReference type="EMBL" id="KSA00491.1"/>
    </source>
</evidence>
<dbReference type="PANTHER" id="PTHR12246">
    <property type="entry name" value="PALMITOYLTRANSFERASE ZDHHC16"/>
    <property type="match status" value="1"/>
</dbReference>
<comment type="subcellular location">
    <subcellularLocation>
        <location evidence="1">Membrane</location>
        <topology evidence="1">Multi-pass membrane protein</topology>
    </subcellularLocation>
</comment>
<gene>
    <name evidence="12" type="ORF">AC631_03768</name>
</gene>
<keyword evidence="3 10" id="KW-0812">Transmembrane</keyword>
<dbReference type="Proteomes" id="UP000054251">
    <property type="component" value="Unassembled WGS sequence"/>
</dbReference>
<dbReference type="InterPro" id="IPR001594">
    <property type="entry name" value="Palmitoyltrfase_DHHC"/>
</dbReference>
<comment type="similarity">
    <text evidence="10">Belongs to the DHHC palmitoyltransferase family.</text>
</comment>
<feature type="transmembrane region" description="Helical" evidence="10">
    <location>
        <begin position="47"/>
        <end position="68"/>
    </location>
</feature>
<dbReference type="EC" id="2.3.1.225" evidence="10"/>
<evidence type="ECO:0000256" key="4">
    <source>
        <dbReference type="ARBA" id="ARBA00022989"/>
    </source>
</evidence>
<keyword evidence="13" id="KW-1185">Reference proteome</keyword>
<evidence type="ECO:0000256" key="5">
    <source>
        <dbReference type="ARBA" id="ARBA00023136"/>
    </source>
</evidence>
<feature type="transmembrane region" description="Helical" evidence="10">
    <location>
        <begin position="199"/>
        <end position="222"/>
    </location>
</feature>
<dbReference type="GO" id="GO:0019706">
    <property type="term" value="F:protein-cysteine S-palmitoyltransferase activity"/>
    <property type="evidence" value="ECO:0007669"/>
    <property type="project" value="UniProtKB-EC"/>
</dbReference>
<comment type="domain">
    <text evidence="10">The DHHC domain is required for palmitoyltransferase activity.</text>
</comment>
<proteinExistence type="inferred from homology"/>
<dbReference type="PROSITE" id="PS50216">
    <property type="entry name" value="DHHC"/>
    <property type="match status" value="1"/>
</dbReference>
<comment type="catalytic activity">
    <reaction evidence="9 10">
        <text>L-cysteinyl-[protein] + hexadecanoyl-CoA = S-hexadecanoyl-L-cysteinyl-[protein] + CoA</text>
        <dbReference type="Rhea" id="RHEA:36683"/>
        <dbReference type="Rhea" id="RHEA-COMP:10131"/>
        <dbReference type="Rhea" id="RHEA-COMP:11032"/>
        <dbReference type="ChEBI" id="CHEBI:29950"/>
        <dbReference type="ChEBI" id="CHEBI:57287"/>
        <dbReference type="ChEBI" id="CHEBI:57379"/>
        <dbReference type="ChEBI" id="CHEBI:74151"/>
        <dbReference type="EC" id="2.3.1.225"/>
    </reaction>
</comment>
<feature type="domain" description="Palmitoyltransferase DHHC" evidence="11">
    <location>
        <begin position="148"/>
        <end position="273"/>
    </location>
</feature>
<dbReference type="RefSeq" id="XP_015466593.1">
    <property type="nucleotide sequence ID" value="XM_015612597.1"/>
</dbReference>
<comment type="caution">
    <text evidence="12">The sequence shown here is derived from an EMBL/GenBank/DDBJ whole genome shotgun (WGS) entry which is preliminary data.</text>
</comment>
<organism evidence="12 13">
    <name type="scientific">Debaryomyces fabryi</name>
    <dbReference type="NCBI Taxonomy" id="58627"/>
    <lineage>
        <taxon>Eukaryota</taxon>
        <taxon>Fungi</taxon>
        <taxon>Dikarya</taxon>
        <taxon>Ascomycota</taxon>
        <taxon>Saccharomycotina</taxon>
        <taxon>Pichiomycetes</taxon>
        <taxon>Debaryomycetaceae</taxon>
        <taxon>Debaryomyces</taxon>
    </lineage>
</organism>
<dbReference type="GO" id="GO:0016020">
    <property type="term" value="C:membrane"/>
    <property type="evidence" value="ECO:0007669"/>
    <property type="project" value="UniProtKB-SubCell"/>
</dbReference>
<feature type="transmembrane region" description="Helical" evidence="10">
    <location>
        <begin position="234"/>
        <end position="262"/>
    </location>
</feature>
<dbReference type="OrthoDB" id="302728at2759"/>
<reference evidence="12 13" key="1">
    <citation type="submission" date="2015-11" db="EMBL/GenBank/DDBJ databases">
        <title>The genome of Debaryomyces fabryi.</title>
        <authorList>
            <person name="Tafer H."/>
            <person name="Lopandic K."/>
        </authorList>
    </citation>
    <scope>NUCLEOTIDE SEQUENCE [LARGE SCALE GENOMIC DNA]</scope>
    <source>
        <strain evidence="12 13">CBS 789</strain>
    </source>
</reference>
<evidence type="ECO:0000256" key="9">
    <source>
        <dbReference type="ARBA" id="ARBA00048048"/>
    </source>
</evidence>
<keyword evidence="7" id="KW-0449">Lipoprotein</keyword>
<name>A0A0V1PW60_9ASCO</name>
<evidence type="ECO:0000256" key="7">
    <source>
        <dbReference type="ARBA" id="ARBA00023288"/>
    </source>
</evidence>
<dbReference type="AlphaFoldDB" id="A0A0V1PW60"/>
<keyword evidence="4 10" id="KW-1133">Transmembrane helix</keyword>